<dbReference type="PANTHER" id="PTHR48081:SF8">
    <property type="entry name" value="ALPHA_BETA HYDROLASE FOLD-3 DOMAIN-CONTAINING PROTEIN-RELATED"/>
    <property type="match status" value="1"/>
</dbReference>
<name>A0ABR0BX33_PURLI</name>
<evidence type="ECO:0000259" key="3">
    <source>
        <dbReference type="Pfam" id="PF07859"/>
    </source>
</evidence>
<proteinExistence type="predicted"/>
<dbReference type="PANTHER" id="PTHR48081">
    <property type="entry name" value="AB HYDROLASE SUPERFAMILY PROTEIN C4A8.06C"/>
    <property type="match status" value="1"/>
</dbReference>
<keyword evidence="2" id="KW-0732">Signal</keyword>
<dbReference type="Gene3D" id="3.40.50.1820">
    <property type="entry name" value="alpha/beta hydrolase"/>
    <property type="match status" value="1"/>
</dbReference>
<evidence type="ECO:0000256" key="1">
    <source>
        <dbReference type="ARBA" id="ARBA00022801"/>
    </source>
</evidence>
<evidence type="ECO:0000313" key="4">
    <source>
        <dbReference type="EMBL" id="KAK4088567.1"/>
    </source>
</evidence>
<reference evidence="4 5" key="1">
    <citation type="journal article" date="2024" name="Microbiol. Resour. Announc.">
        <title>Genome annotations for the ascomycete fungi Trichoderma harzianum, Trichoderma aggressivum, and Purpureocillium lilacinum.</title>
        <authorList>
            <person name="Beijen E.P.W."/>
            <person name="Ohm R.A."/>
        </authorList>
    </citation>
    <scope>NUCLEOTIDE SEQUENCE [LARGE SCALE GENOMIC DNA]</scope>
    <source>
        <strain evidence="4 5">CBS 150709</strain>
    </source>
</reference>
<dbReference type="InterPro" id="IPR029058">
    <property type="entry name" value="AB_hydrolase_fold"/>
</dbReference>
<feature type="chain" id="PRO_5046264690" description="Alpha/beta hydrolase fold-3 domain-containing protein" evidence="2">
    <location>
        <begin position="16"/>
        <end position="619"/>
    </location>
</feature>
<gene>
    <name evidence="4" type="ORF">Purlil1_7118</name>
</gene>
<evidence type="ECO:0000256" key="2">
    <source>
        <dbReference type="SAM" id="SignalP"/>
    </source>
</evidence>
<sequence>MKAAVILSFVAAALAGAVQPRAGHCGGDNCARAVTGTRDGLKPVESRKADCTKFMQTTVVPDPVTTTVTVTVDGEAPHKLRRDILEYRDATDAPAVPAYATACADGSKYSSACSCWGITAVVTTAPTPTKTTTVTVTGDYCEDLERGPGGSSLADPNAAVQDTGYQPPAQCPSTVAVHYPLGEGSGHCMFCYGSKDSLTDVITIAELRAALTASLAHGNDVKMVLDALHRWFRPLLVALFNPRLSWSLRWRTLLLQPISLITYSINTIPYLFSRPFVVEHLPIAPGRSLRVLVFKAPGHGARKANADSDTAVPEQQQPLRPLHIEIHGGSFIGGLPESNAAFDARVAAETGAVVVSLSYRYAPEHVFPAAIDDVDAAIAWIAAHAARRWGADPELMTVGGFSAGGNLAVASTQQCDRQPPSPTRVRGIVTFYAALDLRLSPDEKPRPPGFPTSDPLSVLVPLFDAYMAGARRAHIDDARLSPVLARRETLPERILLVVPAVDILYAEQMAFAERVNHEDEREGRSGRVETMVVDGMFHGYLEVPDAVVKREVKDQAFGRGVAFLQETYALQGWSWRAATVEKGVGIMIYGSVHSEALEALHSVMWHLDQYEVFVRSTRM</sequence>
<dbReference type="SUPFAM" id="SSF53474">
    <property type="entry name" value="alpha/beta-Hydrolases"/>
    <property type="match status" value="1"/>
</dbReference>
<feature type="signal peptide" evidence="2">
    <location>
        <begin position="1"/>
        <end position="15"/>
    </location>
</feature>
<evidence type="ECO:0000313" key="5">
    <source>
        <dbReference type="Proteomes" id="UP001287286"/>
    </source>
</evidence>
<feature type="domain" description="Alpha/beta hydrolase fold-3" evidence="3">
    <location>
        <begin position="325"/>
        <end position="541"/>
    </location>
</feature>
<protein>
    <recommendedName>
        <fullName evidence="3">Alpha/beta hydrolase fold-3 domain-containing protein</fullName>
    </recommendedName>
</protein>
<dbReference type="InterPro" id="IPR013094">
    <property type="entry name" value="AB_hydrolase_3"/>
</dbReference>
<organism evidence="4 5">
    <name type="scientific">Purpureocillium lilacinum</name>
    <name type="common">Paecilomyces lilacinus</name>
    <dbReference type="NCBI Taxonomy" id="33203"/>
    <lineage>
        <taxon>Eukaryota</taxon>
        <taxon>Fungi</taxon>
        <taxon>Dikarya</taxon>
        <taxon>Ascomycota</taxon>
        <taxon>Pezizomycotina</taxon>
        <taxon>Sordariomycetes</taxon>
        <taxon>Hypocreomycetidae</taxon>
        <taxon>Hypocreales</taxon>
        <taxon>Ophiocordycipitaceae</taxon>
        <taxon>Purpureocillium</taxon>
    </lineage>
</organism>
<accession>A0ABR0BX33</accession>
<dbReference type="Proteomes" id="UP001287286">
    <property type="component" value="Unassembled WGS sequence"/>
</dbReference>
<dbReference type="Pfam" id="PF07859">
    <property type="entry name" value="Abhydrolase_3"/>
    <property type="match status" value="1"/>
</dbReference>
<dbReference type="InterPro" id="IPR050300">
    <property type="entry name" value="GDXG_lipolytic_enzyme"/>
</dbReference>
<comment type="caution">
    <text evidence="4">The sequence shown here is derived from an EMBL/GenBank/DDBJ whole genome shotgun (WGS) entry which is preliminary data.</text>
</comment>
<dbReference type="EMBL" id="JAWRVI010000024">
    <property type="protein sequence ID" value="KAK4088567.1"/>
    <property type="molecule type" value="Genomic_DNA"/>
</dbReference>
<keyword evidence="1" id="KW-0378">Hydrolase</keyword>
<keyword evidence="5" id="KW-1185">Reference proteome</keyword>